<dbReference type="PANTHER" id="PTHR43775">
    <property type="entry name" value="FATTY ACID SYNTHASE"/>
    <property type="match status" value="1"/>
</dbReference>
<evidence type="ECO:0000256" key="1">
    <source>
        <dbReference type="ARBA" id="ARBA00022450"/>
    </source>
</evidence>
<keyword evidence="1" id="KW-0596">Phosphopantetheine</keyword>
<dbReference type="Pfam" id="PF00550">
    <property type="entry name" value="PP-binding"/>
    <property type="match status" value="1"/>
</dbReference>
<proteinExistence type="predicted"/>
<reference evidence="4" key="1">
    <citation type="journal article" date="2011" name="PLoS ONE">
        <title>Ralstonia syzygii, the Blood Disease Bacterium and some Asian R. solanacearum strains form a single genomic species despite divergent lifestyles.</title>
        <authorList>
            <person name="Remenant B."/>
            <person name="de Cambiaire J.C."/>
            <person name="Cellier G."/>
            <person name="Jacobs J.M."/>
            <person name="Mangenot S."/>
            <person name="Barbe V."/>
            <person name="Lajus A."/>
            <person name="Vallenet D."/>
            <person name="Medigue C."/>
            <person name="Fegan M."/>
            <person name="Allen C."/>
            <person name="Prior P."/>
        </authorList>
    </citation>
    <scope>NUCLEOTIDE SEQUENCE</scope>
    <source>
        <strain evidence="4">R229</strain>
    </source>
</reference>
<dbReference type="InterPro" id="IPR050091">
    <property type="entry name" value="PKS_NRPS_Biosynth_Enz"/>
</dbReference>
<name>G2ZIX9_9RALS</name>
<evidence type="ECO:0000259" key="3">
    <source>
        <dbReference type="PROSITE" id="PS50075"/>
    </source>
</evidence>
<dbReference type="GO" id="GO:0031177">
    <property type="term" value="F:phosphopantetheine binding"/>
    <property type="evidence" value="ECO:0007669"/>
    <property type="project" value="InterPro"/>
</dbReference>
<dbReference type="Gene3D" id="3.30.300.30">
    <property type="match status" value="1"/>
</dbReference>
<dbReference type="InterPro" id="IPR036736">
    <property type="entry name" value="ACP-like_sf"/>
</dbReference>
<dbReference type="InterPro" id="IPR020806">
    <property type="entry name" value="PKS_PP-bd"/>
</dbReference>
<dbReference type="PANTHER" id="PTHR43775:SF37">
    <property type="entry name" value="SI:DKEY-61P9.11"/>
    <property type="match status" value="1"/>
</dbReference>
<protein>
    <submittedName>
        <fullName evidence="4">Putative polyketide synthase</fullName>
    </submittedName>
</protein>
<evidence type="ECO:0000313" key="4">
    <source>
        <dbReference type="EMBL" id="CCA78991.1"/>
    </source>
</evidence>
<dbReference type="AlphaFoldDB" id="G2ZIX9"/>
<dbReference type="PROSITE" id="PS50075">
    <property type="entry name" value="CARRIER"/>
    <property type="match status" value="1"/>
</dbReference>
<organism evidence="4">
    <name type="scientific">blood disease bacterium R229</name>
    <dbReference type="NCBI Taxonomy" id="741978"/>
    <lineage>
        <taxon>Bacteria</taxon>
        <taxon>Pseudomonadati</taxon>
        <taxon>Pseudomonadota</taxon>
        <taxon>Betaproteobacteria</taxon>
        <taxon>Burkholderiales</taxon>
        <taxon>Burkholderiaceae</taxon>
        <taxon>Ralstonia</taxon>
        <taxon>Ralstonia solanacearum species complex</taxon>
    </lineage>
</organism>
<gene>
    <name evidence="4" type="ORF">BDB_20013</name>
</gene>
<dbReference type="Gene3D" id="1.10.1200.10">
    <property type="entry name" value="ACP-like"/>
    <property type="match status" value="1"/>
</dbReference>
<feature type="domain" description="Carrier" evidence="3">
    <location>
        <begin position="91"/>
        <end position="166"/>
    </location>
</feature>
<dbReference type="Gene3D" id="3.40.47.10">
    <property type="match status" value="1"/>
</dbReference>
<dbReference type="EMBL" id="FR854059">
    <property type="protein sequence ID" value="CCA78991.1"/>
    <property type="molecule type" value="Genomic_DNA"/>
</dbReference>
<evidence type="ECO:0000256" key="2">
    <source>
        <dbReference type="ARBA" id="ARBA00022553"/>
    </source>
</evidence>
<dbReference type="GO" id="GO:0006633">
    <property type="term" value="P:fatty acid biosynthetic process"/>
    <property type="evidence" value="ECO:0007669"/>
    <property type="project" value="TreeGrafter"/>
</dbReference>
<reference evidence="4" key="2">
    <citation type="submission" date="2011-04" db="EMBL/GenBank/DDBJ databases">
        <authorList>
            <person name="Genoscope - CEA"/>
        </authorList>
    </citation>
    <scope>NUCLEOTIDE SEQUENCE</scope>
    <source>
        <strain evidence="4">R229</strain>
    </source>
</reference>
<dbReference type="InterPro" id="IPR009081">
    <property type="entry name" value="PP-bd_ACP"/>
</dbReference>
<accession>G2ZIX9</accession>
<sequence length="390" mass="41986">MRAAVAEGHELGVHVVVLIRKGTLPRTTSGKVRRAAVREAWLAGTLQTLWQDGIDGLAAPTPAQEAAGAPAAADTALLSALAPLDAAQRKQHLVQWLASRAAASLGTVAARAIRPEASLFGYGLDSLSATRLAAVAAAASGLALPDNLLFDHPSLDSLAGWLLQAMEHAQRLPAAPAFEVRDVAAPAPRPAAPRHGNDRDPVAVIGMAFRLPGENGRDADSDAVFWSLLDRAGCAIRPMPAERFRTPGGMAGVRRLSQPRGPLRRRLLRDVAARIDEHRSAAAPAARGGMACARRRRTAARRTARQRLGRVRRHRHRRLRTPSLHQRRGHAFRRLLGHRARPCLCLAGAFVYVFAGRGRWKAVDTALFALPKVPCTSPCRPCARTNAAWR</sequence>
<dbReference type="InterPro" id="IPR045851">
    <property type="entry name" value="AMP-bd_C_sf"/>
</dbReference>
<dbReference type="SUPFAM" id="SSF47336">
    <property type="entry name" value="ACP-like"/>
    <property type="match status" value="1"/>
</dbReference>
<dbReference type="SMART" id="SM00823">
    <property type="entry name" value="PKS_PP"/>
    <property type="match status" value="1"/>
</dbReference>
<dbReference type="GO" id="GO:0004312">
    <property type="term" value="F:fatty acid synthase activity"/>
    <property type="evidence" value="ECO:0007669"/>
    <property type="project" value="TreeGrafter"/>
</dbReference>
<dbReference type="InterPro" id="IPR016039">
    <property type="entry name" value="Thiolase-like"/>
</dbReference>
<keyword evidence="2" id="KW-0597">Phosphoprotein</keyword>